<organism evidence="1 2">
    <name type="scientific">Melastoma candidum</name>
    <dbReference type="NCBI Taxonomy" id="119954"/>
    <lineage>
        <taxon>Eukaryota</taxon>
        <taxon>Viridiplantae</taxon>
        <taxon>Streptophyta</taxon>
        <taxon>Embryophyta</taxon>
        <taxon>Tracheophyta</taxon>
        <taxon>Spermatophyta</taxon>
        <taxon>Magnoliopsida</taxon>
        <taxon>eudicotyledons</taxon>
        <taxon>Gunneridae</taxon>
        <taxon>Pentapetalae</taxon>
        <taxon>rosids</taxon>
        <taxon>malvids</taxon>
        <taxon>Myrtales</taxon>
        <taxon>Melastomataceae</taxon>
        <taxon>Melastomatoideae</taxon>
        <taxon>Melastomateae</taxon>
        <taxon>Melastoma</taxon>
    </lineage>
</organism>
<comment type="caution">
    <text evidence="1">The sequence shown here is derived from an EMBL/GenBank/DDBJ whole genome shotgun (WGS) entry which is preliminary data.</text>
</comment>
<name>A0ACB9M5M9_9MYRT</name>
<reference evidence="2" key="1">
    <citation type="journal article" date="2023" name="Front. Plant Sci.">
        <title>Chromosomal-level genome assembly of Melastoma candidum provides insights into trichome evolution.</title>
        <authorList>
            <person name="Zhong Y."/>
            <person name="Wu W."/>
            <person name="Sun C."/>
            <person name="Zou P."/>
            <person name="Liu Y."/>
            <person name="Dai S."/>
            <person name="Zhou R."/>
        </authorList>
    </citation>
    <scope>NUCLEOTIDE SEQUENCE [LARGE SCALE GENOMIC DNA]</scope>
</reference>
<gene>
    <name evidence="1" type="ORF">MLD38_033172</name>
</gene>
<protein>
    <submittedName>
        <fullName evidence="1">Uncharacterized protein</fullName>
    </submittedName>
</protein>
<dbReference type="Proteomes" id="UP001057402">
    <property type="component" value="Chromosome 10"/>
</dbReference>
<evidence type="ECO:0000313" key="2">
    <source>
        <dbReference type="Proteomes" id="UP001057402"/>
    </source>
</evidence>
<evidence type="ECO:0000313" key="1">
    <source>
        <dbReference type="EMBL" id="KAI4319589.1"/>
    </source>
</evidence>
<sequence length="754" mass="82945">MSGQASSSQPVVGSGGSGALSHVYVKFPPLRCDVPESSNLFYDDGSKVLFSAADNQVHSWKIAPFDPSIASACDLIGDGPVLSIRVSLDGKYIAIQRSGNEVQILNRETRETFSQKFTASENVLGFFWTDCPLCDIVFVKTSGLELYVHNSESKTLHLVETRKISVNWYVYTHESRLVLLASGMQCKTFAGFQLSSAGIIRLPKFEMLMAKSEANNKPVLAAADVYIVTVYGRIYCLQVDRVAMLLHSYRFYRDAVVQQGSLPIYSSQVAISVVDNVLLVHQVDAKVVIIYDIFLDSRAPISAPLPLLLRGLPRSNSLGSRSGPKDGDNSVATYISQQEATMYSDGWIFLMPDLICDVSNRLLWKIHLDLEAIASSSSDVSFVLDFLQRRKLEAYKAKQLCLETARSIILERRPLPMVSKAMDVLISSFSHSFKTGSYLKGTKTDKAQPSIVVHSSSPDSVAKSNSIREHEAEKSPGQGSPSRHAGESFRQLALSDNDSDDKSIVDSGKPTCGNGSGKVLLNAERLRSGSLGLAESPRRGEYLNTTVSQPQELQISSAAISPDEMFTFVFAPVEEEMAGDPSYLVAIIVEFLLSASAERVKVHSNIHVLMVQMLARNEQFSELGLFVINKIVEPSKEVAFQLLESGRQNRETRKLGLDMLRQLSLHQEYVVSMVQDGYLLEALRYAKKHKVLNVRPALFLEVAFASNDAERLSTVLRFFSDFIPGFLSSTDHNTYSQLLSEMNAAAAAAAAAPA</sequence>
<dbReference type="EMBL" id="CM042889">
    <property type="protein sequence ID" value="KAI4319589.1"/>
    <property type="molecule type" value="Genomic_DNA"/>
</dbReference>
<keyword evidence="2" id="KW-1185">Reference proteome</keyword>
<proteinExistence type="predicted"/>
<accession>A0ACB9M5M9</accession>